<dbReference type="InterPro" id="IPR030397">
    <property type="entry name" value="SEPARIN_core_dom"/>
</dbReference>
<protein>
    <recommendedName>
        <fullName evidence="2">separase</fullName>
        <ecNumber evidence="2">3.4.22.49</ecNumber>
    </recommendedName>
</protein>
<evidence type="ECO:0000259" key="8">
    <source>
        <dbReference type="PROSITE" id="PS50048"/>
    </source>
</evidence>
<keyword evidence="5" id="KW-0159">Chromosome partition</keyword>
<dbReference type="OMA" id="FWSRYIK"/>
<comment type="catalytic activity">
    <reaction evidence="1">
        <text>All bonds known to be hydrolyzed by this endopeptidase have arginine in P1 and an acidic residue in P4. P6 is often occupied by an acidic residue or by a hydroxy-amino-acid residue, the phosphorylation of which enhances cleavage.</text>
        <dbReference type="EC" id="3.4.22.49"/>
    </reaction>
</comment>
<evidence type="ECO:0000256" key="4">
    <source>
        <dbReference type="ARBA" id="ARBA00022801"/>
    </source>
</evidence>
<dbReference type="EMBL" id="KB445641">
    <property type="protein sequence ID" value="EMD65677.1"/>
    <property type="molecule type" value="Genomic_DNA"/>
</dbReference>
<evidence type="ECO:0000313" key="11">
    <source>
        <dbReference type="Proteomes" id="UP000016934"/>
    </source>
</evidence>
<evidence type="ECO:0000313" key="10">
    <source>
        <dbReference type="EMBL" id="EMD65677.1"/>
    </source>
</evidence>
<feature type="compositionally biased region" description="Low complexity" evidence="7">
    <location>
        <begin position="52"/>
        <end position="73"/>
    </location>
</feature>
<feature type="region of interest" description="Disordered" evidence="7">
    <location>
        <begin position="2088"/>
        <end position="2151"/>
    </location>
</feature>
<dbReference type="PROSITE" id="PS50048">
    <property type="entry name" value="ZN2_CY6_FUNGAL_2"/>
    <property type="match status" value="1"/>
</dbReference>
<feature type="compositionally biased region" description="Polar residues" evidence="7">
    <location>
        <begin position="2485"/>
        <end position="2497"/>
    </location>
</feature>
<evidence type="ECO:0000256" key="3">
    <source>
        <dbReference type="ARBA" id="ARBA00022723"/>
    </source>
</evidence>
<dbReference type="GO" id="GO:0003677">
    <property type="term" value="F:DNA binding"/>
    <property type="evidence" value="ECO:0007669"/>
    <property type="project" value="InterPro"/>
</dbReference>
<dbReference type="GO" id="GO:0072686">
    <property type="term" value="C:mitotic spindle"/>
    <property type="evidence" value="ECO:0007669"/>
    <property type="project" value="TreeGrafter"/>
</dbReference>
<dbReference type="Gene3D" id="4.10.240.10">
    <property type="entry name" value="Zn(2)-C6 fungal-type DNA-binding domain"/>
    <property type="match status" value="1"/>
</dbReference>
<evidence type="ECO:0000256" key="6">
    <source>
        <dbReference type="ARBA" id="ARBA00023242"/>
    </source>
</evidence>
<dbReference type="PROSITE" id="PS51700">
    <property type="entry name" value="SEPARIN"/>
    <property type="match status" value="1"/>
</dbReference>
<dbReference type="CDD" id="cd00067">
    <property type="entry name" value="GAL4"/>
    <property type="match status" value="1"/>
</dbReference>
<dbReference type="Gene3D" id="1.25.40.10">
    <property type="entry name" value="Tetratricopeptide repeat domain"/>
    <property type="match status" value="1"/>
</dbReference>
<dbReference type="InterPro" id="IPR005314">
    <property type="entry name" value="Peptidase_C50"/>
</dbReference>
<proteinExistence type="predicted"/>
<name>M2T9T4_COCSN</name>
<evidence type="ECO:0000256" key="7">
    <source>
        <dbReference type="SAM" id="MobiDB-lite"/>
    </source>
</evidence>
<dbReference type="EC" id="3.4.22.49" evidence="2"/>
<feature type="region of interest" description="Disordered" evidence="7">
    <location>
        <begin position="2356"/>
        <end position="2440"/>
    </location>
</feature>
<gene>
    <name evidence="10" type="ORF">COCSADRAFT_189437</name>
</gene>
<dbReference type="GO" id="GO:0051307">
    <property type="term" value="P:meiotic chromosome separation"/>
    <property type="evidence" value="ECO:0007669"/>
    <property type="project" value="TreeGrafter"/>
</dbReference>
<dbReference type="GO" id="GO:0008270">
    <property type="term" value="F:zinc ion binding"/>
    <property type="evidence" value="ECO:0007669"/>
    <property type="project" value="InterPro"/>
</dbReference>
<feature type="compositionally biased region" description="Basic residues" evidence="7">
    <location>
        <begin position="1352"/>
        <end position="1362"/>
    </location>
</feature>
<sequence>MASKNEAHARINSIKADLQSISTCSNATVSALQEILSKKEDESPQKENVKGKTQPTARRRAATGAAADGQKQKTYTIAPREKYILATEVANKTLQTLAEALKNPISVIAARLPSKSKPTPTEDVRKPARPGQTKTPPLSQQPLRERSASQVHNSPHKRAPRRSSSYSSFLSPGPDPGLVATAECARTAFAFLGTPEAAKVLGKDSRELQYENGVLALIGKLVAHGLDNMAVKELRTLKRRLDRHIGRDTAQQVSATDKESLASLLDFAAIDPSSTVIPLAASFQSYTLRIIAKLKRPRTIEATWEFLKPTNPSSPANLLLSTAKSPASQAKVARQLESLAQTILSLCPSISSVDDANTLQPSAEKVLLLQHLAFSVRKQWWSLVKHQSNEELELSEPFAKCLTAFGRRSQLIPIKKYKLAETLYTDLLGWSDGSTTSPNGAPASTTASKTLSSLAQAAGLSDQALRWLGSSTSSTTSKTPAVKQTARTIRIATITIEAYVKGEKKTDLNDVITNALDALNGSLGGSAADLESLFAEVNALRRAATKILIARLSKPSDDDEKLAVAQQTVSVVAASIHFSARFLGTAYPHKADSKTQGQHHDRVILAWKYMKGTIDSVMACCKQTIKTEDEWKDYDILLQECSHVLRRFEEEVKEGTMSGEETESIIGSYVVKLSNGYWALYMQLRRTRCKLDTLVMPMRRSIDLVQSRDPTEQESGLLSMKLEQLGETLEDLGQIENSRDAFRQCIQSHLTTDILRQLSETSAKSSLSVTFSDTGPFSVIARLLKGYHHSFVKFGIRQADEIAYFDIDTIHADVEGAMLELQLHFNLRTLSKNRKWDSNLDKSIRSLIERLRIVYVEETYPVRRLRSSIAILQLLQNDPQILSQDNQTFGFDWDKSTEIEQSQDQALKGYQAHLKALYDLKSSMQQSSPPTSTLQQCFATWESLVTSASSWDILSDRIDDMDVWLRDLHACAEYLNAKGEEYLALPLLHLLVDILELQKSADGSELLTTLCALGLQLLRLGYTGKAGLCLAKAEALIRSRTCSVDARLEWHMAYAEYLLGVGNPAKCSTIMENAQSIALGDSQFLDLAKPTTTLSGRLRFNRIVADASYVHSLSATAAGSYKEAARHARQCVTLNRRIWAALESRSNAKKAASADELESEADGSSRTAFDPLSSLRIDKGVPVVMSVTHGALSGPDFWALVPSMYRALMQQSQIFAHQGLLHEAIYVAEQAEKVASATQSATLMTDNASWRADCWAQSNRPDKAEAILKSLDAPTSRKCLSTAGYYSAVARTHHWNGQYEQEIASYNLMEQLLKDLSSPTYVKTLESFSAPVDALTDQLSSLTVDITKVTKAKPATRGRKPAAKAAPRTTAKSATGTRPRAATTRAGKTAPKSTRQPGAPPASEEPTTTDQCAGLCVFQASMRDRAVLANILHDDLAEALKLLSQAEDLQNGLSQEVSHMWATFKARLAQSAKQIAEDFTVNTLPESTIAFPAFGLKDRRLSEVEPVKKGTLVSSATTKSGRAKKQPKEDFMDTLREARERLVEAHALCATNGSNHLLRQTSMALGHVTVLMSAVAGSDLPGSLHPMYAAYMSELPKVNALRLVQESTEAEKEQLSRDECMQWPVTDTSSFSFASVSEFQKDYVDIIPETWNAVSLALSEARDELFITRFEKGLSPFVLRLPLARHASRDMDEDEFSFDDGKRDFDEIIELSDFSTRSAKDMTSREARQQWWAEREALDTRLHELLINMENIWLGGFKGVFSQHERQPALLAEFRKSLENILNEHLPSRKKKSQQKRPVLDARVLELFIGLGDATNEELDLDEALMDLIYFVVDILQFNGERNAYDELDFDAMVVETYEALRAYHSASHKLESACRHTILILDKDLHGFPWESLPCLEQLSISRLPSLAALRERLLSARPCGSKAETAPAGHHICSNMRGTSMLNPSGDLAHTSKTIAPRLDQLQGSWDRISNRAPSEKEFESSLREKDLVLYFGHGSGAQYVKSKAVRRLYAGQGDEDDRKAGCATTLLFGCSSVHLSENGIFEPSGMLASYLTAGAPAVVGMLWDVTDKDCDRFAVKAGELWGLWPESQDDSGGPAKSVGKTPAKKAIGKGRAGQLVDEVEGVRGGGSAKKGKKTARAADGDGGIESERQRGVGLDEAVREARKACVLRYLNGAAAVVYVHGYLHTKTWALPGDLSAAGMCSSASPLLEASPSLPLLNLLLHTPLAPSLGCDTAMTERPVKSGSSRKRALVSCDRCKIRRARCIRDNADMPCADCKASGVACESKLPRKQRVYGSVETLSLRYRALEALVKGLFPNDNVQDTETLFRIAAARNITMPANDDFTPANIFNTTATATATDQRSSSSSQQQPQQQLLPQPQPQLPLQPFQTSSFPRQAPAGPFATTHDTTHSSHNDFPPIKSKHDRPSTLSDSQRPPSRAEELLRANRRTSHYFGPSSSFRLATTIRALAARWISITGASAHSFISDPSSNSGSILKRSSTDPSHEDLTLPETIQIPLSGKRSRKRSRSELDDSSDEFLSREHSLSRDSIGTLLPPKATAEALVSAYFSQIHMYMPLFNRSVFHLRVEATYSRKAELIDECKDIGWLVALALVFSFGCQQLDGLDSKQARELRVKYLKFSKNYFRRLLTTACLDNVQALVLLNMHHHSVGQKSSSWLLIGLAARMATTMGMHRDASNQEFEFVERNIRRQVWWTIYIFEKTLCSVLGRPTAIDDREMSLHMPEFQAFGQPSISGDSASLCFDLVRLSYSIRQRAYFDQTSAEERSPTPAVAKALLRELDAFIATVPPNMSLDCYPLTSEHRSMVLLLHIYYYHTRCMVTRDFLVQKIESSLSFLENEMFTDSDNWRTTLALAEDCVESVHKSLQCIRAGIELGIIGYSWLDFYYVFHSIMIVCADFLARSKGHVESTKDTERKTTVRAVLDQIRDMQTLAPTYKTLSRIALQFANITEVAADRKSPTPTDTPHDALLEPVAPAASDAGVEHVMQLADLGEDWFTNATADLELDFFDLGHVTNPVAFAAMPDPPSGAEQTIESANTDVEDWTSKTLKGLHTI</sequence>
<feature type="compositionally biased region" description="Low complexity" evidence="7">
    <location>
        <begin position="1363"/>
        <end position="1392"/>
    </location>
</feature>
<dbReference type="PANTHER" id="PTHR12792:SF0">
    <property type="entry name" value="SEPARIN"/>
    <property type="match status" value="1"/>
</dbReference>
<dbReference type="GeneID" id="19133673"/>
<dbReference type="STRING" id="665912.M2T9T4"/>
<feature type="compositionally biased region" description="Basic and acidic residues" evidence="7">
    <location>
        <begin position="2498"/>
        <end position="2507"/>
    </location>
</feature>
<dbReference type="InterPro" id="IPR011990">
    <property type="entry name" value="TPR-like_helical_dom_sf"/>
</dbReference>
<feature type="region of interest" description="Disordered" evidence="7">
    <location>
        <begin position="2485"/>
        <end position="2509"/>
    </location>
</feature>
<feature type="domain" description="Zn(2)-C6 fungal-type" evidence="8">
    <location>
        <begin position="2254"/>
        <end position="2284"/>
    </location>
</feature>
<dbReference type="GO" id="GO:0005737">
    <property type="term" value="C:cytoplasm"/>
    <property type="evidence" value="ECO:0007669"/>
    <property type="project" value="TreeGrafter"/>
</dbReference>
<feature type="compositionally biased region" description="Low complexity" evidence="7">
    <location>
        <begin position="2356"/>
        <end position="2377"/>
    </location>
</feature>
<dbReference type="RefSeq" id="XP_007698756.1">
    <property type="nucleotide sequence ID" value="XM_007700566.1"/>
</dbReference>
<feature type="region of interest" description="Disordered" evidence="7">
    <location>
        <begin position="1352"/>
        <end position="1409"/>
    </location>
</feature>
<dbReference type="Pfam" id="PF04082">
    <property type="entry name" value="Fungal_trans"/>
    <property type="match status" value="1"/>
</dbReference>
<keyword evidence="3" id="KW-0479">Metal-binding</keyword>
<evidence type="ECO:0000256" key="5">
    <source>
        <dbReference type="ARBA" id="ARBA00022829"/>
    </source>
</evidence>
<dbReference type="Pfam" id="PF03568">
    <property type="entry name" value="Separin_C"/>
    <property type="match status" value="1"/>
</dbReference>
<reference evidence="10 11" key="1">
    <citation type="journal article" date="2012" name="PLoS Pathog.">
        <title>Diverse lifestyles and strategies of plant pathogenesis encoded in the genomes of eighteen Dothideomycetes fungi.</title>
        <authorList>
            <person name="Ohm R.A."/>
            <person name="Feau N."/>
            <person name="Henrissat B."/>
            <person name="Schoch C.L."/>
            <person name="Horwitz B.A."/>
            <person name="Barry K.W."/>
            <person name="Condon B.J."/>
            <person name="Copeland A.C."/>
            <person name="Dhillon B."/>
            <person name="Glaser F."/>
            <person name="Hesse C.N."/>
            <person name="Kosti I."/>
            <person name="LaButti K."/>
            <person name="Lindquist E.A."/>
            <person name="Lucas S."/>
            <person name="Salamov A.A."/>
            <person name="Bradshaw R.E."/>
            <person name="Ciuffetti L."/>
            <person name="Hamelin R.C."/>
            <person name="Kema G.H.J."/>
            <person name="Lawrence C."/>
            <person name="Scott J.A."/>
            <person name="Spatafora J.W."/>
            <person name="Turgeon B.G."/>
            <person name="de Wit P.J.G.M."/>
            <person name="Zhong S."/>
            <person name="Goodwin S.B."/>
            <person name="Grigoriev I.V."/>
        </authorList>
    </citation>
    <scope>NUCLEOTIDE SEQUENCE [LARGE SCALE GENOMIC DNA]</scope>
    <source>
        <strain evidence="11">ND90Pr / ATCC 201652</strain>
    </source>
</reference>
<dbReference type="GO" id="GO:0044732">
    <property type="term" value="C:mitotic spindle pole body"/>
    <property type="evidence" value="ECO:0007669"/>
    <property type="project" value="TreeGrafter"/>
</dbReference>
<dbReference type="eggNOG" id="KOG1849">
    <property type="taxonomic scope" value="Eukaryota"/>
</dbReference>
<feature type="region of interest" description="Disordered" evidence="7">
    <location>
        <begin position="37"/>
        <end position="73"/>
    </location>
</feature>
<dbReference type="GO" id="GO:0006351">
    <property type="term" value="P:DNA-templated transcription"/>
    <property type="evidence" value="ECO:0007669"/>
    <property type="project" value="InterPro"/>
</dbReference>
<evidence type="ECO:0000256" key="1">
    <source>
        <dbReference type="ARBA" id="ARBA00000451"/>
    </source>
</evidence>
<feature type="compositionally biased region" description="Basic and acidic residues" evidence="7">
    <location>
        <begin position="37"/>
        <end position="50"/>
    </location>
</feature>
<dbReference type="PROSITE" id="PS00463">
    <property type="entry name" value="ZN2_CY6_FUNGAL_1"/>
    <property type="match status" value="1"/>
</dbReference>
<dbReference type="SUPFAM" id="SSF57701">
    <property type="entry name" value="Zn2/Cys6 DNA-binding domain"/>
    <property type="match status" value="1"/>
</dbReference>
<evidence type="ECO:0000259" key="9">
    <source>
        <dbReference type="PROSITE" id="PS51700"/>
    </source>
</evidence>
<accession>M2T9T4</accession>
<dbReference type="HOGENOM" id="CLU_000454_0_0_1"/>
<dbReference type="Proteomes" id="UP000016934">
    <property type="component" value="Unassembled WGS sequence"/>
</dbReference>
<dbReference type="InterPro" id="IPR007219">
    <property type="entry name" value="XnlR_reg_dom"/>
</dbReference>
<feature type="region of interest" description="Disordered" evidence="7">
    <location>
        <begin position="112"/>
        <end position="172"/>
    </location>
</feature>
<feature type="domain" description="Peptidase C50" evidence="9">
    <location>
        <begin position="1937"/>
        <end position="2044"/>
    </location>
</feature>
<keyword evidence="11" id="KW-1185">Reference proteome</keyword>
<organism evidence="10 11">
    <name type="scientific">Cochliobolus sativus (strain ND90Pr / ATCC 201652)</name>
    <name type="common">Common root rot and spot blotch fungus</name>
    <name type="synonym">Bipolaris sorokiniana</name>
    <dbReference type="NCBI Taxonomy" id="665912"/>
    <lineage>
        <taxon>Eukaryota</taxon>
        <taxon>Fungi</taxon>
        <taxon>Dikarya</taxon>
        <taxon>Ascomycota</taxon>
        <taxon>Pezizomycotina</taxon>
        <taxon>Dothideomycetes</taxon>
        <taxon>Pleosporomycetidae</taxon>
        <taxon>Pleosporales</taxon>
        <taxon>Pleosporineae</taxon>
        <taxon>Pleosporaceae</taxon>
        <taxon>Bipolaris</taxon>
    </lineage>
</organism>
<dbReference type="PANTHER" id="PTHR12792">
    <property type="entry name" value="EXTRA SPINDLE POLES 1-RELATED"/>
    <property type="match status" value="1"/>
</dbReference>
<dbReference type="GO" id="GO:0004197">
    <property type="term" value="F:cysteine-type endopeptidase activity"/>
    <property type="evidence" value="ECO:0007669"/>
    <property type="project" value="InterPro"/>
</dbReference>
<evidence type="ECO:0000256" key="2">
    <source>
        <dbReference type="ARBA" id="ARBA00012489"/>
    </source>
</evidence>
<dbReference type="SMART" id="SM00906">
    <property type="entry name" value="Fungal_trans"/>
    <property type="match status" value="1"/>
</dbReference>
<dbReference type="CDD" id="cd12148">
    <property type="entry name" value="fungal_TF_MHR"/>
    <property type="match status" value="1"/>
</dbReference>
<dbReference type="GO" id="GO:0000981">
    <property type="term" value="F:DNA-binding transcription factor activity, RNA polymerase II-specific"/>
    <property type="evidence" value="ECO:0007669"/>
    <property type="project" value="InterPro"/>
</dbReference>
<keyword evidence="4" id="KW-0378">Hydrolase</keyword>
<dbReference type="InterPro" id="IPR001138">
    <property type="entry name" value="Zn2Cys6_DnaBD"/>
</dbReference>
<keyword evidence="6" id="KW-0539">Nucleus</keyword>
<reference evidence="11" key="2">
    <citation type="journal article" date="2013" name="PLoS Genet.">
        <title>Comparative genome structure, secondary metabolite, and effector coding capacity across Cochliobolus pathogens.</title>
        <authorList>
            <person name="Condon B.J."/>
            <person name="Leng Y."/>
            <person name="Wu D."/>
            <person name="Bushley K.E."/>
            <person name="Ohm R.A."/>
            <person name="Otillar R."/>
            <person name="Martin J."/>
            <person name="Schackwitz W."/>
            <person name="Grimwood J."/>
            <person name="MohdZainudin N."/>
            <person name="Xue C."/>
            <person name="Wang R."/>
            <person name="Manning V.A."/>
            <person name="Dhillon B."/>
            <person name="Tu Z.J."/>
            <person name="Steffenson B.J."/>
            <person name="Salamov A."/>
            <person name="Sun H."/>
            <person name="Lowry S."/>
            <person name="LaButti K."/>
            <person name="Han J."/>
            <person name="Copeland A."/>
            <person name="Lindquist E."/>
            <person name="Barry K."/>
            <person name="Schmutz J."/>
            <person name="Baker S.E."/>
            <person name="Ciuffetti L.M."/>
            <person name="Grigoriev I.V."/>
            <person name="Zhong S."/>
            <person name="Turgeon B.G."/>
        </authorList>
    </citation>
    <scope>NUCLEOTIDE SEQUENCE [LARGE SCALE GENOMIC DNA]</scope>
    <source>
        <strain evidence="11">ND90Pr / ATCC 201652</strain>
    </source>
</reference>
<dbReference type="GO" id="GO:0005634">
    <property type="term" value="C:nucleus"/>
    <property type="evidence" value="ECO:0007669"/>
    <property type="project" value="InterPro"/>
</dbReference>
<dbReference type="GO" id="GO:0006508">
    <property type="term" value="P:proteolysis"/>
    <property type="evidence" value="ECO:0007669"/>
    <property type="project" value="InterPro"/>
</dbReference>
<dbReference type="InterPro" id="IPR036864">
    <property type="entry name" value="Zn2-C6_fun-type_DNA-bd_sf"/>
</dbReference>
<feature type="compositionally biased region" description="Polar residues" evidence="7">
    <location>
        <begin position="132"/>
        <end position="153"/>
    </location>
</feature>
<dbReference type="KEGG" id="bsc:COCSADRAFT_189437"/>
<dbReference type="OrthoDB" id="10255632at2759"/>